<comment type="caution">
    <text evidence="1">The sequence shown here is derived from an EMBL/GenBank/DDBJ whole genome shotgun (WGS) entry which is preliminary data.</text>
</comment>
<sequence length="79" mass="8844">MLLTYLDESFTKDRYYIAGLACPEHEAIPLALALDHIVQEATSAYATDPRAELHGHALFHGKEDWTCIAPKVRARIGHL</sequence>
<evidence type="ECO:0000313" key="1">
    <source>
        <dbReference type="EMBL" id="RCV60937.1"/>
    </source>
</evidence>
<dbReference type="RefSeq" id="WP_114396069.1">
    <property type="nucleotide sequence ID" value="NZ_QEIM01000002.1"/>
</dbReference>
<dbReference type="AlphaFoldDB" id="A0A368T942"/>
<gene>
    <name evidence="1" type="ORF">DEF24_05590</name>
</gene>
<organism evidence="1 2">
    <name type="scientific">Marinitenerispora sediminis</name>
    <dbReference type="NCBI Taxonomy" id="1931232"/>
    <lineage>
        <taxon>Bacteria</taxon>
        <taxon>Bacillati</taxon>
        <taxon>Actinomycetota</taxon>
        <taxon>Actinomycetes</taxon>
        <taxon>Streptosporangiales</taxon>
        <taxon>Nocardiopsidaceae</taxon>
        <taxon>Marinitenerispora</taxon>
    </lineage>
</organism>
<dbReference type="EMBL" id="QEIN01000028">
    <property type="protein sequence ID" value="RCV60937.1"/>
    <property type="molecule type" value="Genomic_DNA"/>
</dbReference>
<evidence type="ECO:0000313" key="2">
    <source>
        <dbReference type="Proteomes" id="UP000253318"/>
    </source>
</evidence>
<reference evidence="1 2" key="1">
    <citation type="submission" date="2018-04" db="EMBL/GenBank/DDBJ databases">
        <title>Novel actinobacteria from marine sediment.</title>
        <authorList>
            <person name="Ng Z.Y."/>
            <person name="Tan G.Y.A."/>
        </authorList>
    </citation>
    <scope>NUCLEOTIDE SEQUENCE [LARGE SCALE GENOMIC DNA]</scope>
    <source>
        <strain evidence="1 2">TPS81</strain>
    </source>
</reference>
<protein>
    <recommendedName>
        <fullName evidence="3">DUF3800 domain-containing protein</fullName>
    </recommendedName>
</protein>
<accession>A0A368T942</accession>
<name>A0A368T942_9ACTN</name>
<keyword evidence="2" id="KW-1185">Reference proteome</keyword>
<dbReference type="OrthoDB" id="3243307at2"/>
<proteinExistence type="predicted"/>
<dbReference type="Proteomes" id="UP000253318">
    <property type="component" value="Unassembled WGS sequence"/>
</dbReference>
<evidence type="ECO:0008006" key="3">
    <source>
        <dbReference type="Google" id="ProtNLM"/>
    </source>
</evidence>